<dbReference type="EMBL" id="JACDQQ010002045">
    <property type="protein sequence ID" value="MBA0087515.1"/>
    <property type="molecule type" value="Genomic_DNA"/>
</dbReference>
<reference evidence="3" key="1">
    <citation type="submission" date="2020-06" db="EMBL/GenBank/DDBJ databases">
        <title>Legume-microbial interactions unlock mineral nutrients during tropical forest succession.</title>
        <authorList>
            <person name="Epihov D.Z."/>
        </authorList>
    </citation>
    <scope>NUCLEOTIDE SEQUENCE [LARGE SCALE GENOMIC DNA]</scope>
    <source>
        <strain evidence="3">Pan2503</strain>
    </source>
</reference>
<proteinExistence type="predicted"/>
<feature type="chain" id="PRO_5031495364" evidence="2">
    <location>
        <begin position="20"/>
        <end position="347"/>
    </location>
</feature>
<evidence type="ECO:0000313" key="3">
    <source>
        <dbReference type="EMBL" id="MBA0087515.1"/>
    </source>
</evidence>
<accession>A0A7V8NU25</accession>
<feature type="region of interest" description="Disordered" evidence="1">
    <location>
        <begin position="32"/>
        <end position="53"/>
    </location>
</feature>
<evidence type="ECO:0000313" key="4">
    <source>
        <dbReference type="Proteomes" id="UP000567293"/>
    </source>
</evidence>
<organism evidence="3 4">
    <name type="scientific">Candidatus Acidiferrum panamense</name>
    <dbReference type="NCBI Taxonomy" id="2741543"/>
    <lineage>
        <taxon>Bacteria</taxon>
        <taxon>Pseudomonadati</taxon>
        <taxon>Acidobacteriota</taxon>
        <taxon>Terriglobia</taxon>
        <taxon>Candidatus Acidiferrales</taxon>
        <taxon>Candidatus Acidiferrum</taxon>
    </lineage>
</organism>
<sequence length="347" mass="38698">MDRTTIVAALWLLPGSLCAQWLNIRTPGIPRSADGEPDLTAATPRTSDGKPDLSGLWRPEANPYRFDLIQDVRDEGIFRPAAESLFMKRVADFRRDDPVTHCLPGGPSEILAGLYRIIESPTMVALLYEGGSGRYRQIFTDGRKLPNDPNPTWLGYSVGRWESDTLVVETAGFNDRSWLDRAGHPHSENLRVTERFRRVNFGHMQFQITFDDPQTLTKPLSISLELNYAPETEMLETVCNEDERDTVRLVARANTGVELSSAVLAKYAGKYEFRQGSSVVAGFMGMTQILSVVNGQLYLNALPLIPQSETRFDSTGAAAEFFMDANGRVTRLVLSQTEGDASYDRKP</sequence>
<comment type="caution">
    <text evidence="3">The sequence shown here is derived from an EMBL/GenBank/DDBJ whole genome shotgun (WGS) entry which is preliminary data.</text>
</comment>
<name>A0A7V8NU25_9BACT</name>
<evidence type="ECO:0000256" key="2">
    <source>
        <dbReference type="SAM" id="SignalP"/>
    </source>
</evidence>
<keyword evidence="4" id="KW-1185">Reference proteome</keyword>
<feature type="signal peptide" evidence="2">
    <location>
        <begin position="1"/>
        <end position="19"/>
    </location>
</feature>
<evidence type="ECO:0000256" key="1">
    <source>
        <dbReference type="SAM" id="MobiDB-lite"/>
    </source>
</evidence>
<dbReference type="AlphaFoldDB" id="A0A7V8NU25"/>
<protein>
    <submittedName>
        <fullName evidence="3">Uncharacterized protein</fullName>
    </submittedName>
</protein>
<dbReference type="Proteomes" id="UP000567293">
    <property type="component" value="Unassembled WGS sequence"/>
</dbReference>
<gene>
    <name evidence="3" type="ORF">HRJ53_21225</name>
</gene>
<keyword evidence="2" id="KW-0732">Signal</keyword>